<dbReference type="InterPro" id="IPR011701">
    <property type="entry name" value="MFS"/>
</dbReference>
<dbReference type="OrthoDB" id="10262656at2759"/>
<keyword evidence="2" id="KW-0813">Transport</keyword>
<evidence type="ECO:0000256" key="5">
    <source>
        <dbReference type="ARBA" id="ARBA00023136"/>
    </source>
</evidence>
<keyword evidence="9" id="KW-1185">Reference proteome</keyword>
<evidence type="ECO:0000256" key="2">
    <source>
        <dbReference type="ARBA" id="ARBA00022448"/>
    </source>
</evidence>
<protein>
    <recommendedName>
        <fullName evidence="7">Major facilitator superfamily (MFS) profile domain-containing protein</fullName>
    </recommendedName>
</protein>
<feature type="transmembrane region" description="Helical" evidence="6">
    <location>
        <begin position="375"/>
        <end position="394"/>
    </location>
</feature>
<dbReference type="STRING" id="10228.B3S927"/>
<feature type="transmembrane region" description="Helical" evidence="6">
    <location>
        <begin position="280"/>
        <end position="301"/>
    </location>
</feature>
<feature type="transmembrane region" description="Helical" evidence="6">
    <location>
        <begin position="12"/>
        <end position="38"/>
    </location>
</feature>
<gene>
    <name evidence="8" type="ORF">TRIADDRAFT_31400</name>
</gene>
<evidence type="ECO:0000256" key="3">
    <source>
        <dbReference type="ARBA" id="ARBA00022692"/>
    </source>
</evidence>
<keyword evidence="3 6" id="KW-0812">Transmembrane</keyword>
<evidence type="ECO:0000313" key="8">
    <source>
        <dbReference type="EMBL" id="EDV20726.1"/>
    </source>
</evidence>
<dbReference type="CTD" id="6757880"/>
<evidence type="ECO:0000256" key="4">
    <source>
        <dbReference type="ARBA" id="ARBA00022989"/>
    </source>
</evidence>
<dbReference type="SUPFAM" id="SSF103473">
    <property type="entry name" value="MFS general substrate transporter"/>
    <property type="match status" value="1"/>
</dbReference>
<evidence type="ECO:0000256" key="1">
    <source>
        <dbReference type="ARBA" id="ARBA00004141"/>
    </source>
</evidence>
<sequence length="491" mass="54613">MVDKLDVGLFHFLIVLFCGLAYSGYTIVTVAYSYIIVVACDLDIETYNKGLLNILLMIGALVGSGIIGRLSDAEGRRTCILMSVSLSIITLIASAFTYNYTMLVVLGFFNGFGCGGTFTIAHAYCIEFFPQRYRGNGLACMTTFSCLGGLYTSAIALVVLPYPLSIPIGVIHFNSWRLYLILSSIPLILSFCFLLFMPNSLRFMVIKGDQNRISQVLNTINRVNSWCCKRNDSSLTTTDLTKYTIIVSSDQGELKTNKNENRDFFSHYKKFNKSPWRRRLIFLLILWFGSCFSMEGLWIWMPTVITYYTTGKTCKMVHNSSLNNSYQYYPNSSISNCISGPKLTSIVLDVFYGNLVALPIGIAFTILINRIGRKWCCCFVITMSGLIALLIMWIDTVLSTFILAGLYYAIANNLWLGIKIWTAELFPTDLRATTLGLTALLGCLGTVCSLAIFTVLFHVNCIANLLLVAAVGILSGIVCLFLPDTTNTDIL</sequence>
<dbReference type="PANTHER" id="PTHR23511:SF34">
    <property type="entry name" value="SYNAPTIC VESICLE GLYCOPROTEIN 2"/>
    <property type="match status" value="1"/>
</dbReference>
<feature type="transmembrane region" description="Helical" evidence="6">
    <location>
        <begin position="350"/>
        <end position="368"/>
    </location>
</feature>
<accession>B3S927</accession>
<feature type="transmembrane region" description="Helical" evidence="6">
    <location>
        <begin position="50"/>
        <end position="67"/>
    </location>
</feature>
<comment type="subcellular location">
    <subcellularLocation>
        <location evidence="1">Membrane</location>
        <topology evidence="1">Multi-pass membrane protein</topology>
    </subcellularLocation>
</comment>
<evidence type="ECO:0000313" key="9">
    <source>
        <dbReference type="Proteomes" id="UP000009022"/>
    </source>
</evidence>
<feature type="transmembrane region" description="Helical" evidence="6">
    <location>
        <begin position="104"/>
        <end position="126"/>
    </location>
</feature>
<dbReference type="Pfam" id="PF07690">
    <property type="entry name" value="MFS_1"/>
    <property type="match status" value="1"/>
</dbReference>
<dbReference type="PhylomeDB" id="B3S927"/>
<dbReference type="HOGENOM" id="CLU_001265_46_15_1"/>
<dbReference type="eggNOG" id="KOG0255">
    <property type="taxonomic scope" value="Eukaryota"/>
</dbReference>
<reference evidence="8 9" key="1">
    <citation type="journal article" date="2008" name="Nature">
        <title>The Trichoplax genome and the nature of placozoans.</title>
        <authorList>
            <person name="Srivastava M."/>
            <person name="Begovic E."/>
            <person name="Chapman J."/>
            <person name="Putnam N.H."/>
            <person name="Hellsten U."/>
            <person name="Kawashima T."/>
            <person name="Kuo A."/>
            <person name="Mitros T."/>
            <person name="Salamov A."/>
            <person name="Carpenter M.L."/>
            <person name="Signorovitch A.Y."/>
            <person name="Moreno M.A."/>
            <person name="Kamm K."/>
            <person name="Grimwood J."/>
            <person name="Schmutz J."/>
            <person name="Shapiro H."/>
            <person name="Grigoriev I.V."/>
            <person name="Buss L.W."/>
            <person name="Schierwater B."/>
            <person name="Dellaporta S.L."/>
            <person name="Rokhsar D.S."/>
        </authorList>
    </citation>
    <scope>NUCLEOTIDE SEQUENCE [LARGE SCALE GENOMIC DNA]</scope>
    <source>
        <strain evidence="8 9">Grell-BS-1999</strain>
    </source>
</reference>
<dbReference type="PROSITE" id="PS50850">
    <property type="entry name" value="MFS"/>
    <property type="match status" value="1"/>
</dbReference>
<feature type="transmembrane region" description="Helical" evidence="6">
    <location>
        <begin position="400"/>
        <end position="422"/>
    </location>
</feature>
<feature type="transmembrane region" description="Helical" evidence="6">
    <location>
        <begin position="434"/>
        <end position="456"/>
    </location>
</feature>
<evidence type="ECO:0000259" key="7">
    <source>
        <dbReference type="PROSITE" id="PS50850"/>
    </source>
</evidence>
<dbReference type="RefSeq" id="XP_002116667.1">
    <property type="nucleotide sequence ID" value="XM_002116631.1"/>
</dbReference>
<name>B3S927_TRIAD</name>
<dbReference type="InterPro" id="IPR036259">
    <property type="entry name" value="MFS_trans_sf"/>
</dbReference>
<dbReference type="Proteomes" id="UP000009022">
    <property type="component" value="Unassembled WGS sequence"/>
</dbReference>
<feature type="transmembrane region" description="Helical" evidence="6">
    <location>
        <begin position="79"/>
        <end position="98"/>
    </location>
</feature>
<dbReference type="InterPro" id="IPR005829">
    <property type="entry name" value="Sugar_transporter_CS"/>
</dbReference>
<dbReference type="InterPro" id="IPR020846">
    <property type="entry name" value="MFS_dom"/>
</dbReference>
<dbReference type="AlphaFoldDB" id="B3S927"/>
<dbReference type="PANTHER" id="PTHR23511">
    <property type="entry name" value="SYNAPTIC VESICLE GLYCOPROTEIN 2"/>
    <property type="match status" value="1"/>
</dbReference>
<dbReference type="EMBL" id="DS985257">
    <property type="protein sequence ID" value="EDV20726.1"/>
    <property type="molecule type" value="Genomic_DNA"/>
</dbReference>
<dbReference type="KEGG" id="tad:TRIADDRAFT_31400"/>
<dbReference type="OMA" id="HRINTFG"/>
<dbReference type="Gene3D" id="1.20.1250.20">
    <property type="entry name" value="MFS general substrate transporter like domains"/>
    <property type="match status" value="1"/>
</dbReference>
<dbReference type="InParanoid" id="B3S927"/>
<dbReference type="GO" id="GO:0022857">
    <property type="term" value="F:transmembrane transporter activity"/>
    <property type="evidence" value="ECO:0007669"/>
    <property type="project" value="InterPro"/>
</dbReference>
<keyword evidence="4 6" id="KW-1133">Transmembrane helix</keyword>
<keyword evidence="5 6" id="KW-0472">Membrane</keyword>
<dbReference type="GO" id="GO:0016020">
    <property type="term" value="C:membrane"/>
    <property type="evidence" value="ECO:0007669"/>
    <property type="project" value="UniProtKB-SubCell"/>
</dbReference>
<feature type="domain" description="Major facilitator superfamily (MFS) profile" evidence="7">
    <location>
        <begin position="12"/>
        <end position="487"/>
    </location>
</feature>
<feature type="transmembrane region" description="Helical" evidence="6">
    <location>
        <begin position="138"/>
        <end position="164"/>
    </location>
</feature>
<feature type="transmembrane region" description="Helical" evidence="6">
    <location>
        <begin position="176"/>
        <end position="197"/>
    </location>
</feature>
<evidence type="ECO:0000256" key="6">
    <source>
        <dbReference type="SAM" id="Phobius"/>
    </source>
</evidence>
<feature type="transmembrane region" description="Helical" evidence="6">
    <location>
        <begin position="462"/>
        <end position="482"/>
    </location>
</feature>
<proteinExistence type="predicted"/>
<dbReference type="PROSITE" id="PS00217">
    <property type="entry name" value="SUGAR_TRANSPORT_2"/>
    <property type="match status" value="1"/>
</dbReference>
<dbReference type="GeneID" id="6757880"/>
<organism evidence="8 9">
    <name type="scientific">Trichoplax adhaerens</name>
    <name type="common">Trichoplax reptans</name>
    <dbReference type="NCBI Taxonomy" id="10228"/>
    <lineage>
        <taxon>Eukaryota</taxon>
        <taxon>Metazoa</taxon>
        <taxon>Placozoa</taxon>
        <taxon>Uniplacotomia</taxon>
        <taxon>Trichoplacea</taxon>
        <taxon>Trichoplacidae</taxon>
        <taxon>Trichoplax</taxon>
    </lineage>
</organism>